<dbReference type="Proteomes" id="UP001280121">
    <property type="component" value="Unassembled WGS sequence"/>
</dbReference>
<evidence type="ECO:0000313" key="1">
    <source>
        <dbReference type="EMBL" id="KAK2658956.1"/>
    </source>
</evidence>
<comment type="caution">
    <text evidence="1">The sequence shown here is derived from an EMBL/GenBank/DDBJ whole genome shotgun (WGS) entry which is preliminary data.</text>
</comment>
<sequence length="161" mass="18703">TLLYELYDEYLKIYGPSLNISVSQPQPTSDGTTSSSQFKLKGLGDQLFSQRAKKLRASSSSSNTHSELDRFLEANHVFLEDNLVSRVGGRIMNKNIQFWLLLPNKFLEHRFLPLLWNKNLVQVEIFWIQDGQFYVHNHLKPKHVLMIGQRQNLDNKNSSQK</sequence>
<feature type="non-terminal residue" evidence="1">
    <location>
        <position position="1"/>
    </location>
</feature>
<reference evidence="1" key="1">
    <citation type="journal article" date="2023" name="Plant J.">
        <title>Genome sequences and population genomics provide insights into the demographic history, inbreeding, and mutation load of two 'living fossil' tree species of Dipteronia.</title>
        <authorList>
            <person name="Feng Y."/>
            <person name="Comes H.P."/>
            <person name="Chen J."/>
            <person name="Zhu S."/>
            <person name="Lu R."/>
            <person name="Zhang X."/>
            <person name="Li P."/>
            <person name="Qiu J."/>
            <person name="Olsen K.M."/>
            <person name="Qiu Y."/>
        </authorList>
    </citation>
    <scope>NUCLEOTIDE SEQUENCE</scope>
    <source>
        <strain evidence="1">KIB01</strain>
    </source>
</reference>
<accession>A0AAD9XGX0</accession>
<keyword evidence="2" id="KW-1185">Reference proteome</keyword>
<dbReference type="EMBL" id="JANJYI010000002">
    <property type="protein sequence ID" value="KAK2658956.1"/>
    <property type="molecule type" value="Genomic_DNA"/>
</dbReference>
<protein>
    <submittedName>
        <fullName evidence="1">Uncharacterized protein</fullName>
    </submittedName>
</protein>
<evidence type="ECO:0000313" key="2">
    <source>
        <dbReference type="Proteomes" id="UP001280121"/>
    </source>
</evidence>
<proteinExistence type="predicted"/>
<organism evidence="1 2">
    <name type="scientific">Dipteronia dyeriana</name>
    <dbReference type="NCBI Taxonomy" id="168575"/>
    <lineage>
        <taxon>Eukaryota</taxon>
        <taxon>Viridiplantae</taxon>
        <taxon>Streptophyta</taxon>
        <taxon>Embryophyta</taxon>
        <taxon>Tracheophyta</taxon>
        <taxon>Spermatophyta</taxon>
        <taxon>Magnoliopsida</taxon>
        <taxon>eudicotyledons</taxon>
        <taxon>Gunneridae</taxon>
        <taxon>Pentapetalae</taxon>
        <taxon>rosids</taxon>
        <taxon>malvids</taxon>
        <taxon>Sapindales</taxon>
        <taxon>Sapindaceae</taxon>
        <taxon>Hippocastanoideae</taxon>
        <taxon>Acereae</taxon>
        <taxon>Dipteronia</taxon>
    </lineage>
</organism>
<gene>
    <name evidence="1" type="ORF">Ddye_005489</name>
</gene>
<dbReference type="AlphaFoldDB" id="A0AAD9XGX0"/>
<name>A0AAD9XGX0_9ROSI</name>